<dbReference type="InterPro" id="IPR000719">
    <property type="entry name" value="Prot_kinase_dom"/>
</dbReference>
<dbReference type="RefSeq" id="WP_141199233.1">
    <property type="nucleotide sequence ID" value="NZ_CP041186.1"/>
</dbReference>
<accession>A0A4Y6PX08</accession>
<protein>
    <recommendedName>
        <fullName evidence="8">Protein kinase domain-containing protein</fullName>
    </recommendedName>
</protein>
<proteinExistence type="predicted"/>
<dbReference type="GO" id="GO:0005524">
    <property type="term" value="F:ATP binding"/>
    <property type="evidence" value="ECO:0007669"/>
    <property type="project" value="UniProtKB-UniRule"/>
</dbReference>
<dbReference type="AlphaFoldDB" id="A0A4Y6PX08"/>
<dbReference type="PROSITE" id="PS50011">
    <property type="entry name" value="PROTEIN_KINASE_DOM"/>
    <property type="match status" value="1"/>
</dbReference>
<evidence type="ECO:0000256" key="4">
    <source>
        <dbReference type="ARBA" id="ARBA00022840"/>
    </source>
</evidence>
<name>A0A4Y6PX08_PERCE</name>
<dbReference type="Gene3D" id="1.10.510.10">
    <property type="entry name" value="Transferase(Phosphotransferase) domain 1"/>
    <property type="match status" value="1"/>
</dbReference>
<dbReference type="InterPro" id="IPR011990">
    <property type="entry name" value="TPR-like_helical_dom_sf"/>
</dbReference>
<dbReference type="OrthoDB" id="5484737at2"/>
<feature type="region of interest" description="Disordered" evidence="6">
    <location>
        <begin position="1"/>
        <end position="27"/>
    </location>
</feature>
<keyword evidence="4 5" id="KW-0067">ATP-binding</keyword>
<dbReference type="SUPFAM" id="SSF56112">
    <property type="entry name" value="Protein kinase-like (PK-like)"/>
    <property type="match status" value="1"/>
</dbReference>
<dbReference type="PANTHER" id="PTHR43289:SF6">
    <property type="entry name" value="SERINE_THREONINE-PROTEIN KINASE NEKL-3"/>
    <property type="match status" value="1"/>
</dbReference>
<feature type="compositionally biased region" description="Low complexity" evidence="6">
    <location>
        <begin position="1"/>
        <end position="16"/>
    </location>
</feature>
<reference evidence="9 10" key="1">
    <citation type="submission" date="2019-06" db="EMBL/GenBank/DDBJ databases">
        <title>Persicimonas caeni gen. nov., sp. nov., a predatory bacterium isolated from solar saltern.</title>
        <authorList>
            <person name="Wang S."/>
        </authorList>
    </citation>
    <scope>NUCLEOTIDE SEQUENCE [LARGE SCALE GENOMIC DNA]</scope>
    <source>
        <strain evidence="9 10">YN101</strain>
    </source>
</reference>
<dbReference type="PROSITE" id="PS00108">
    <property type="entry name" value="PROTEIN_KINASE_ST"/>
    <property type="match status" value="1"/>
</dbReference>
<keyword evidence="1" id="KW-0808">Transferase</keyword>
<feature type="compositionally biased region" description="Basic and acidic residues" evidence="6">
    <location>
        <begin position="521"/>
        <end position="548"/>
    </location>
</feature>
<feature type="compositionally biased region" description="Acidic residues" evidence="6">
    <location>
        <begin position="549"/>
        <end position="559"/>
    </location>
</feature>
<dbReference type="SUPFAM" id="SSF48452">
    <property type="entry name" value="TPR-like"/>
    <property type="match status" value="1"/>
</dbReference>
<dbReference type="PANTHER" id="PTHR43289">
    <property type="entry name" value="MITOGEN-ACTIVATED PROTEIN KINASE KINASE KINASE 20-RELATED"/>
    <property type="match status" value="1"/>
</dbReference>
<dbReference type="PROSITE" id="PS00107">
    <property type="entry name" value="PROTEIN_KINASE_ATP"/>
    <property type="match status" value="1"/>
</dbReference>
<feature type="region of interest" description="Disordered" evidence="6">
    <location>
        <begin position="320"/>
        <end position="366"/>
    </location>
</feature>
<feature type="compositionally biased region" description="Polar residues" evidence="6">
    <location>
        <begin position="345"/>
        <end position="366"/>
    </location>
</feature>
<evidence type="ECO:0000259" key="8">
    <source>
        <dbReference type="PROSITE" id="PS50011"/>
    </source>
</evidence>
<feature type="compositionally biased region" description="Basic and acidic residues" evidence="6">
    <location>
        <begin position="582"/>
        <end position="596"/>
    </location>
</feature>
<evidence type="ECO:0000256" key="7">
    <source>
        <dbReference type="SAM" id="Phobius"/>
    </source>
</evidence>
<evidence type="ECO:0000313" key="9">
    <source>
        <dbReference type="EMBL" id="QDG52770.1"/>
    </source>
</evidence>
<feature type="region of interest" description="Disordered" evidence="6">
    <location>
        <begin position="499"/>
        <end position="622"/>
    </location>
</feature>
<keyword evidence="7" id="KW-1133">Transmembrane helix</keyword>
<feature type="domain" description="Protein kinase" evidence="8">
    <location>
        <begin position="39"/>
        <end position="303"/>
    </location>
</feature>
<evidence type="ECO:0000256" key="3">
    <source>
        <dbReference type="ARBA" id="ARBA00022777"/>
    </source>
</evidence>
<dbReference type="GO" id="GO:0004674">
    <property type="term" value="F:protein serine/threonine kinase activity"/>
    <property type="evidence" value="ECO:0007669"/>
    <property type="project" value="TreeGrafter"/>
</dbReference>
<dbReference type="InterPro" id="IPR008271">
    <property type="entry name" value="Ser/Thr_kinase_AS"/>
</dbReference>
<dbReference type="InterPro" id="IPR011009">
    <property type="entry name" value="Kinase-like_dom_sf"/>
</dbReference>
<keyword evidence="3" id="KW-0418">Kinase</keyword>
<dbReference type="EMBL" id="CP041186">
    <property type="protein sequence ID" value="QDG52770.1"/>
    <property type="molecule type" value="Genomic_DNA"/>
</dbReference>
<accession>A0A5B8Y7Q6</accession>
<gene>
    <name evidence="9" type="ORF">FIV42_19085</name>
</gene>
<keyword evidence="10" id="KW-1185">Reference proteome</keyword>
<organism evidence="9 10">
    <name type="scientific">Persicimonas caeni</name>
    <dbReference type="NCBI Taxonomy" id="2292766"/>
    <lineage>
        <taxon>Bacteria</taxon>
        <taxon>Deltaproteobacteria</taxon>
        <taxon>Bradymonadales</taxon>
        <taxon>Bradymonadaceae</taxon>
        <taxon>Persicimonas</taxon>
    </lineage>
</organism>
<evidence type="ECO:0000256" key="6">
    <source>
        <dbReference type="SAM" id="MobiDB-lite"/>
    </source>
</evidence>
<feature type="compositionally biased region" description="Low complexity" evidence="6">
    <location>
        <begin position="561"/>
        <end position="581"/>
    </location>
</feature>
<feature type="binding site" evidence="5">
    <location>
        <position position="68"/>
    </location>
    <ligand>
        <name>ATP</name>
        <dbReference type="ChEBI" id="CHEBI:30616"/>
    </ligand>
</feature>
<keyword evidence="7" id="KW-0472">Membrane</keyword>
<dbReference type="Proteomes" id="UP000315995">
    <property type="component" value="Chromosome"/>
</dbReference>
<dbReference type="Gene3D" id="3.30.200.20">
    <property type="entry name" value="Phosphorylase Kinase, domain 1"/>
    <property type="match status" value="1"/>
</dbReference>
<dbReference type="Pfam" id="PF00069">
    <property type="entry name" value="Pkinase"/>
    <property type="match status" value="1"/>
</dbReference>
<dbReference type="SMART" id="SM00220">
    <property type="entry name" value="S_TKc"/>
    <property type="match status" value="1"/>
</dbReference>
<evidence type="ECO:0000256" key="2">
    <source>
        <dbReference type="ARBA" id="ARBA00022741"/>
    </source>
</evidence>
<sequence>MSDKTSASAGGSSTAGRQSKARKPYDPEKLIGKTIGGRYLVEKCIGKGGMGVVYLASQKALDRKVVIKVLPSSFVDDEEALGRFEREAVGMSRLQHPHVVAIYDFGHEDDHAYICMEYVDGETLSRRIKRDGPLDVETFAPIAGQILKGIGEAHSLGLVHRDIKPSNIMLTERHGQENYAKILDFGLAKLVKGSQNVTKEQALVGSTAFMAPEQIMGNDIDQRVDVYALGVLFYYMLSAEKPFQSDDDITVLYQHVHNPPPPLADKLPEGHRVPAEVIGLIERMLAKEPEDRPTNAAMIHDELADIMATTSLQIPWNTGEFGSLSGSSPIEDPSDRLGRGRFQTPMGQASPGTSPSGLHQPGSGTQFDTRPSQATFITNEQMLELQKQSTRRTLIIGMVAMLVVAGGLAAFLLLRDTGPSVEDVQGELAKAERLVDEGKFGQAASVLELLQSDLEHHPSLKSRYAASQDKLAVARLMSEAKLFEEQDKLEEAASTYGKVLSRNPEHDEARAALAKVQSQQRELREEKERSEQEEVREQEEVKEQKSEEAAAEAVEEEPVAESKPAAKPRPSSKPSKTSKPSKPVEKPASKPKKASDDNLLLPIGEQEAEEPSNDDVQLLPMD</sequence>
<evidence type="ECO:0000313" key="10">
    <source>
        <dbReference type="Proteomes" id="UP000315995"/>
    </source>
</evidence>
<evidence type="ECO:0000256" key="1">
    <source>
        <dbReference type="ARBA" id="ARBA00022679"/>
    </source>
</evidence>
<dbReference type="InterPro" id="IPR017441">
    <property type="entry name" value="Protein_kinase_ATP_BS"/>
</dbReference>
<keyword evidence="2 5" id="KW-0547">Nucleotide-binding</keyword>
<feature type="transmembrane region" description="Helical" evidence="7">
    <location>
        <begin position="394"/>
        <end position="414"/>
    </location>
</feature>
<keyword evidence="7" id="KW-0812">Transmembrane</keyword>
<dbReference type="CDD" id="cd14014">
    <property type="entry name" value="STKc_PknB_like"/>
    <property type="match status" value="1"/>
</dbReference>
<evidence type="ECO:0000256" key="5">
    <source>
        <dbReference type="PROSITE-ProRule" id="PRU10141"/>
    </source>
</evidence>